<evidence type="ECO:0000256" key="3">
    <source>
        <dbReference type="PROSITE-ProRule" id="PRU00221"/>
    </source>
</evidence>
<keyword evidence="2" id="KW-0677">Repeat</keyword>
<accession>A0AAD5PD72</accession>
<feature type="region of interest" description="Disordered" evidence="4">
    <location>
        <begin position="320"/>
        <end position="348"/>
    </location>
</feature>
<name>A0AAD5PD72_9FUNG</name>
<evidence type="ECO:0000256" key="4">
    <source>
        <dbReference type="SAM" id="MobiDB-lite"/>
    </source>
</evidence>
<dbReference type="InterPro" id="IPR015943">
    <property type="entry name" value="WD40/YVTN_repeat-like_dom_sf"/>
</dbReference>
<dbReference type="InterPro" id="IPR014839">
    <property type="entry name" value="Crt10"/>
</dbReference>
<dbReference type="SUPFAM" id="SSF50978">
    <property type="entry name" value="WD40 repeat-like"/>
    <property type="match status" value="1"/>
</dbReference>
<evidence type="ECO:0000313" key="6">
    <source>
        <dbReference type="Proteomes" id="UP001209540"/>
    </source>
</evidence>
<proteinExistence type="predicted"/>
<sequence length="734" mass="83628">MDGLDKPVHEALLHYDLLNVLNVQENNGVNLATAKPWRMNLCAASERDPCTFFVATGQYVHVYKVDHFGAAFRGPLRTLTTPVPRQGQDLGMDTINQLKIGRIFDEEVVVIVSDAGDIWIWRTNALDEPPMTINNDNSSTWGLAIHGDQGFIAVSANSWTITVYNIGEMTKDNPIFGKRRQCIPPIMNGIEKRELTGHTDNIPCVDFNKTGQYVASCSIDQTCRLWDLKTGQQTTIRKVEMSRRENESWCWSVKFISQKDIKVARCNDKRINEAIIKKIENKRSTTLSAIGMRNSAALPVYRINMTGFEGIHAFMQAFESDNEDEEDDGDRMQDNRGNNNLRRRRTPDTIDLSEELGIPATRLQQLELGTERLEALRNTVQDFRQLLTSGPLQYIEDDGVNDESYDPEQQDDGYDLQIDEGEGEEDIEILDENDIMGAWQQNTGQTGLMENQDVMDWLSDEEEANDEPYLRRLPGGHRLLAPDEHRALEERMVAERATTFPFRLRNASPEVMPITSQSGWSDTDSDKDESKNPEPQTVMESQHETEGGKWKKTIIPQVMRCSSPTSPATKNLLVNKAEKENDELIMVTTPKDVILLHPTKTRMLTERWERNVISNVDVRTDRLLMAMDRLNMVEWIPELELYIAASQKGTVALMRVVKVEIDNGESTLIFNCEKYLPDSGLRNSPLYGMTVQKVEHDIMASPTYLIYLFYYDGSAIGYRLSRKLDKLFTEPLIL</sequence>
<dbReference type="GO" id="GO:0016251">
    <property type="term" value="F:RNA polymerase II general transcription initiation factor activity"/>
    <property type="evidence" value="ECO:0007669"/>
    <property type="project" value="TreeGrafter"/>
</dbReference>
<dbReference type="PROSITE" id="PS50082">
    <property type="entry name" value="WD_REPEATS_2"/>
    <property type="match status" value="1"/>
</dbReference>
<dbReference type="PANTHER" id="PTHR19879:SF1">
    <property type="entry name" value="CANNONBALL-RELATED"/>
    <property type="match status" value="1"/>
</dbReference>
<protein>
    <submittedName>
        <fullName evidence="5">Uncharacterized protein</fullName>
    </submittedName>
</protein>
<dbReference type="Pfam" id="PF08728">
    <property type="entry name" value="CRT10"/>
    <property type="match status" value="1"/>
</dbReference>
<reference evidence="5" key="2">
    <citation type="submission" date="2023-02" db="EMBL/GenBank/DDBJ databases">
        <authorList>
            <consortium name="DOE Joint Genome Institute"/>
            <person name="Mondo S.J."/>
            <person name="Chang Y."/>
            <person name="Wang Y."/>
            <person name="Ahrendt S."/>
            <person name="Andreopoulos W."/>
            <person name="Barry K."/>
            <person name="Beard J."/>
            <person name="Benny G.L."/>
            <person name="Blankenship S."/>
            <person name="Bonito G."/>
            <person name="Cuomo C."/>
            <person name="Desiro A."/>
            <person name="Gervers K.A."/>
            <person name="Hundley H."/>
            <person name="Kuo A."/>
            <person name="LaButti K."/>
            <person name="Lang B.F."/>
            <person name="Lipzen A."/>
            <person name="O'Donnell K."/>
            <person name="Pangilinan J."/>
            <person name="Reynolds N."/>
            <person name="Sandor L."/>
            <person name="Smith M.W."/>
            <person name="Tsang A."/>
            <person name="Grigoriev I.V."/>
            <person name="Stajich J.E."/>
            <person name="Spatafora J.W."/>
        </authorList>
    </citation>
    <scope>NUCLEOTIDE SEQUENCE</scope>
    <source>
        <strain evidence="5">RSA 2281</strain>
    </source>
</reference>
<dbReference type="GO" id="GO:0006367">
    <property type="term" value="P:transcription initiation at RNA polymerase II promoter"/>
    <property type="evidence" value="ECO:0007669"/>
    <property type="project" value="TreeGrafter"/>
</dbReference>
<dbReference type="PANTHER" id="PTHR19879">
    <property type="entry name" value="TRANSCRIPTION INITIATION FACTOR TFIID"/>
    <property type="match status" value="1"/>
</dbReference>
<evidence type="ECO:0000256" key="1">
    <source>
        <dbReference type="ARBA" id="ARBA00022574"/>
    </source>
</evidence>
<dbReference type="PROSITE" id="PS00678">
    <property type="entry name" value="WD_REPEATS_1"/>
    <property type="match status" value="1"/>
</dbReference>
<feature type="region of interest" description="Disordered" evidence="4">
    <location>
        <begin position="508"/>
        <end position="549"/>
    </location>
</feature>
<dbReference type="InterPro" id="IPR001680">
    <property type="entry name" value="WD40_rpt"/>
</dbReference>
<dbReference type="GO" id="GO:0005669">
    <property type="term" value="C:transcription factor TFIID complex"/>
    <property type="evidence" value="ECO:0007669"/>
    <property type="project" value="TreeGrafter"/>
</dbReference>
<keyword evidence="6" id="KW-1185">Reference proteome</keyword>
<dbReference type="InterPro" id="IPR036322">
    <property type="entry name" value="WD40_repeat_dom_sf"/>
</dbReference>
<dbReference type="PROSITE" id="PS50294">
    <property type="entry name" value="WD_REPEATS_REGION"/>
    <property type="match status" value="1"/>
</dbReference>
<organism evidence="5 6">
    <name type="scientific">Phascolomyces articulosus</name>
    <dbReference type="NCBI Taxonomy" id="60185"/>
    <lineage>
        <taxon>Eukaryota</taxon>
        <taxon>Fungi</taxon>
        <taxon>Fungi incertae sedis</taxon>
        <taxon>Mucoromycota</taxon>
        <taxon>Mucoromycotina</taxon>
        <taxon>Mucoromycetes</taxon>
        <taxon>Mucorales</taxon>
        <taxon>Lichtheimiaceae</taxon>
        <taxon>Phascolomyces</taxon>
    </lineage>
</organism>
<dbReference type="SMART" id="SM00320">
    <property type="entry name" value="WD40"/>
    <property type="match status" value="2"/>
</dbReference>
<dbReference type="AlphaFoldDB" id="A0AAD5PD72"/>
<dbReference type="Gene3D" id="2.130.10.10">
    <property type="entry name" value="YVTN repeat-like/Quinoprotein amine dehydrogenase"/>
    <property type="match status" value="1"/>
</dbReference>
<gene>
    <name evidence="5" type="ORF">BDA99DRAFT_562204</name>
</gene>
<dbReference type="InterPro" id="IPR019775">
    <property type="entry name" value="WD40_repeat_CS"/>
</dbReference>
<feature type="compositionally biased region" description="Acidic residues" evidence="4">
    <location>
        <begin position="320"/>
        <end position="329"/>
    </location>
</feature>
<dbReference type="EMBL" id="JAIXMP010000022">
    <property type="protein sequence ID" value="KAI9255690.1"/>
    <property type="molecule type" value="Genomic_DNA"/>
</dbReference>
<evidence type="ECO:0000313" key="5">
    <source>
        <dbReference type="EMBL" id="KAI9255690.1"/>
    </source>
</evidence>
<dbReference type="Proteomes" id="UP001209540">
    <property type="component" value="Unassembled WGS sequence"/>
</dbReference>
<keyword evidence="1 3" id="KW-0853">WD repeat</keyword>
<evidence type="ECO:0000256" key="2">
    <source>
        <dbReference type="ARBA" id="ARBA00022737"/>
    </source>
</evidence>
<reference evidence="5" key="1">
    <citation type="journal article" date="2022" name="IScience">
        <title>Evolution of zygomycete secretomes and the origins of terrestrial fungal ecologies.</title>
        <authorList>
            <person name="Chang Y."/>
            <person name="Wang Y."/>
            <person name="Mondo S."/>
            <person name="Ahrendt S."/>
            <person name="Andreopoulos W."/>
            <person name="Barry K."/>
            <person name="Beard J."/>
            <person name="Benny G.L."/>
            <person name="Blankenship S."/>
            <person name="Bonito G."/>
            <person name="Cuomo C."/>
            <person name="Desiro A."/>
            <person name="Gervers K.A."/>
            <person name="Hundley H."/>
            <person name="Kuo A."/>
            <person name="LaButti K."/>
            <person name="Lang B.F."/>
            <person name="Lipzen A."/>
            <person name="O'Donnell K."/>
            <person name="Pangilinan J."/>
            <person name="Reynolds N."/>
            <person name="Sandor L."/>
            <person name="Smith M.E."/>
            <person name="Tsang A."/>
            <person name="Grigoriev I.V."/>
            <person name="Stajich J.E."/>
            <person name="Spatafora J.W."/>
        </authorList>
    </citation>
    <scope>NUCLEOTIDE SEQUENCE</scope>
    <source>
        <strain evidence="5">RSA 2281</strain>
    </source>
</reference>
<feature type="repeat" description="WD" evidence="3">
    <location>
        <begin position="195"/>
        <end position="236"/>
    </location>
</feature>
<comment type="caution">
    <text evidence="5">The sequence shown here is derived from an EMBL/GenBank/DDBJ whole genome shotgun (WGS) entry which is preliminary data.</text>
</comment>